<keyword evidence="2" id="KW-1185">Reference proteome</keyword>
<proteinExistence type="predicted"/>
<gene>
    <name evidence="1" type="ORF">SASPL_153515</name>
</gene>
<name>A0A8X8W550_SALSN</name>
<reference evidence="1" key="1">
    <citation type="submission" date="2018-01" db="EMBL/GenBank/DDBJ databases">
        <authorList>
            <person name="Mao J.F."/>
        </authorList>
    </citation>
    <scope>NUCLEOTIDE SEQUENCE</scope>
    <source>
        <strain evidence="1">Huo1</strain>
        <tissue evidence="1">Leaf</tissue>
    </source>
</reference>
<dbReference type="Proteomes" id="UP000298416">
    <property type="component" value="Unassembled WGS sequence"/>
</dbReference>
<dbReference type="AlphaFoldDB" id="A0A8X8W550"/>
<dbReference type="EMBL" id="PNBA02000021">
    <property type="protein sequence ID" value="KAG6388313.1"/>
    <property type="molecule type" value="Genomic_DNA"/>
</dbReference>
<reference evidence="1" key="2">
    <citation type="submission" date="2020-08" db="EMBL/GenBank/DDBJ databases">
        <title>Plant Genome Project.</title>
        <authorList>
            <person name="Zhang R.-G."/>
        </authorList>
    </citation>
    <scope>NUCLEOTIDE SEQUENCE</scope>
    <source>
        <strain evidence="1">Huo1</strain>
        <tissue evidence="1">Leaf</tissue>
    </source>
</reference>
<accession>A0A8X8W550</accession>
<dbReference type="PANTHER" id="PTHR36045:SF2">
    <property type="entry name" value="OS04G0558500 PROTEIN"/>
    <property type="match status" value="1"/>
</dbReference>
<comment type="caution">
    <text evidence="1">The sequence shown here is derived from an EMBL/GenBank/DDBJ whole genome shotgun (WGS) entry which is preliminary data.</text>
</comment>
<evidence type="ECO:0000313" key="2">
    <source>
        <dbReference type="Proteomes" id="UP000298416"/>
    </source>
</evidence>
<protein>
    <submittedName>
        <fullName evidence="1">Uncharacterized protein</fullName>
    </submittedName>
</protein>
<sequence length="160" mass="17484">MASQPRRDDAQLAADEEQVLKLELELEETAQKLLDYRTTLPGKLSSTISSLLQSQRPVLPVPDADAGVNQDIDGDVKFNNSAAVIQFLASCLMRESTGLPVVADSDEAEKLQLLKQKISSNATAMPVVVLSRLKEYMARIDALDSSNGIIHPAFEMKRTS</sequence>
<organism evidence="1">
    <name type="scientific">Salvia splendens</name>
    <name type="common">Scarlet sage</name>
    <dbReference type="NCBI Taxonomy" id="180675"/>
    <lineage>
        <taxon>Eukaryota</taxon>
        <taxon>Viridiplantae</taxon>
        <taxon>Streptophyta</taxon>
        <taxon>Embryophyta</taxon>
        <taxon>Tracheophyta</taxon>
        <taxon>Spermatophyta</taxon>
        <taxon>Magnoliopsida</taxon>
        <taxon>eudicotyledons</taxon>
        <taxon>Gunneridae</taxon>
        <taxon>Pentapetalae</taxon>
        <taxon>asterids</taxon>
        <taxon>lamiids</taxon>
        <taxon>Lamiales</taxon>
        <taxon>Lamiaceae</taxon>
        <taxon>Nepetoideae</taxon>
        <taxon>Mentheae</taxon>
        <taxon>Salviinae</taxon>
        <taxon>Salvia</taxon>
        <taxon>Salvia subgen. Calosphace</taxon>
        <taxon>core Calosphace</taxon>
    </lineage>
</organism>
<evidence type="ECO:0000313" key="1">
    <source>
        <dbReference type="EMBL" id="KAG6388313.1"/>
    </source>
</evidence>
<dbReference type="PANTHER" id="PTHR36045">
    <property type="entry name" value="OS04G0558500 PROTEIN"/>
    <property type="match status" value="1"/>
</dbReference>